<feature type="signal peptide" evidence="1">
    <location>
        <begin position="1"/>
        <end position="18"/>
    </location>
</feature>
<name>A0A2M4DEA9_ANODA</name>
<feature type="chain" id="PRO_5014746937" evidence="1">
    <location>
        <begin position="19"/>
        <end position="94"/>
    </location>
</feature>
<accession>A0A2M4DEA9</accession>
<dbReference type="EMBL" id="GGFL01011718">
    <property type="protein sequence ID" value="MBW75896.1"/>
    <property type="molecule type" value="Transcribed_RNA"/>
</dbReference>
<organism evidence="2">
    <name type="scientific">Anopheles darlingi</name>
    <name type="common">Mosquito</name>
    <dbReference type="NCBI Taxonomy" id="43151"/>
    <lineage>
        <taxon>Eukaryota</taxon>
        <taxon>Metazoa</taxon>
        <taxon>Ecdysozoa</taxon>
        <taxon>Arthropoda</taxon>
        <taxon>Hexapoda</taxon>
        <taxon>Insecta</taxon>
        <taxon>Pterygota</taxon>
        <taxon>Neoptera</taxon>
        <taxon>Endopterygota</taxon>
        <taxon>Diptera</taxon>
        <taxon>Nematocera</taxon>
        <taxon>Culicoidea</taxon>
        <taxon>Culicidae</taxon>
        <taxon>Anophelinae</taxon>
        <taxon>Anopheles</taxon>
    </lineage>
</organism>
<protein>
    <submittedName>
        <fullName evidence="2">Putative secreted protein</fullName>
    </submittedName>
</protein>
<reference evidence="2" key="1">
    <citation type="submission" date="2018-01" db="EMBL/GenBank/DDBJ databases">
        <title>An insight into the sialome of Amazonian anophelines.</title>
        <authorList>
            <person name="Ribeiro J.M."/>
            <person name="Scarpassa V."/>
            <person name="Calvo E."/>
        </authorList>
    </citation>
    <scope>NUCLEOTIDE SEQUENCE</scope>
</reference>
<sequence length="94" mass="10491">MTVCVSLAVALSLLSSSSSPTTNNQCPSPELRVYTLELLSVKQRLTLNRALLLIRGLSIERSITPGTDPRSVMVFSPIEYLHTWHTWSICLGRY</sequence>
<evidence type="ECO:0000313" key="2">
    <source>
        <dbReference type="EMBL" id="MBW75896.1"/>
    </source>
</evidence>
<proteinExistence type="predicted"/>
<keyword evidence="1" id="KW-0732">Signal</keyword>
<dbReference type="AlphaFoldDB" id="A0A2M4DEA9"/>
<evidence type="ECO:0000256" key="1">
    <source>
        <dbReference type="SAM" id="SignalP"/>
    </source>
</evidence>